<dbReference type="Pfam" id="PF13581">
    <property type="entry name" value="HATPase_c_2"/>
    <property type="match status" value="1"/>
</dbReference>
<dbReference type="Gene3D" id="3.30.450.20">
    <property type="entry name" value="PAS domain"/>
    <property type="match status" value="1"/>
</dbReference>
<accession>A0ABW2GNS6</accession>
<dbReference type="Proteomes" id="UP001596413">
    <property type="component" value="Unassembled WGS sequence"/>
</dbReference>
<dbReference type="RefSeq" id="WP_386418509.1">
    <property type="nucleotide sequence ID" value="NZ_JBHSZO010000057.1"/>
</dbReference>
<sequence>MGEADRHGPGEHGTGHSGAKSADTDATRTSPHGSPGDPSLGSPLATAVLGALFTAVPLGVYVLDPDLRLLQTGDRGPTPFHETPRPPLDWDTPHLGDSETVAVWLRRVLRTGEPVIERTLDPSPEQYRSLSLSAFRLAGDGGRPLGVAVSLRDTTERARAQARLELLHRGANEIGTTLDIFRTAQELAQTAVPALGGRAVVDVLESVVHGEAPAPGPVTDVTVRRAGFAATDMLSKSNQPVGAVRTMSFDTPFAHSLADLRPRLVRTLHPEDAWLRRDPARLRLLADSGAHSLLAVPMTARGVVLGIASFFRCHDERPFNEQDLAVATELVARAAVCVDNARLFTREHTLASLLQRSLVPPRLPHHSAVRTAHTYLPVAAGGTWYDVLPLSGSRVGLVVGEVAGQGLAAVAVMGRLRTAVSALGALDMAPDELLERMHELTMRLGAERAELAEDPVRGEPQEWPRWASDDGPSASGERYPLLACLLYAVYDPVTGVCTLASAGHPPPVLVTPDGEARTVSMPGGPLLGGHGEVRYPQTRIEVPAGSVLALYSQMLAEAAFAPGEPAAAVRAALDSAPTLQEACDAAVRTLVPSEPARDDVLLLLARTRVLGSDQVASWTLPREPESVAEARHLVTGQLTSWELEELVATTELMTSELVTNAVRYSSGPIELRLIRDHSLICEITDNSNASPHLRQAAEDDEGGRGLFLVAEFARDWGIRQTGRGKTVWAEQSLPGTEDTA</sequence>
<name>A0ABW2GNS6_9ACTN</name>
<evidence type="ECO:0000259" key="4">
    <source>
        <dbReference type="SMART" id="SM00331"/>
    </source>
</evidence>
<dbReference type="Pfam" id="PF08448">
    <property type="entry name" value="PAS_4"/>
    <property type="match status" value="1"/>
</dbReference>
<organism evidence="5 6">
    <name type="scientific">Streptomyces polyrhachis</name>
    <dbReference type="NCBI Taxonomy" id="1282885"/>
    <lineage>
        <taxon>Bacteria</taxon>
        <taxon>Bacillati</taxon>
        <taxon>Actinomycetota</taxon>
        <taxon>Actinomycetes</taxon>
        <taxon>Kitasatosporales</taxon>
        <taxon>Streptomycetaceae</taxon>
        <taxon>Streptomyces</taxon>
    </lineage>
</organism>
<gene>
    <name evidence="5" type="ORF">ACFQLX_24340</name>
</gene>
<evidence type="ECO:0000313" key="5">
    <source>
        <dbReference type="EMBL" id="MFC7221267.1"/>
    </source>
</evidence>
<evidence type="ECO:0000256" key="1">
    <source>
        <dbReference type="ARBA" id="ARBA00022801"/>
    </source>
</evidence>
<dbReference type="InterPro" id="IPR001932">
    <property type="entry name" value="PPM-type_phosphatase-like_dom"/>
</dbReference>
<feature type="compositionally biased region" description="Basic and acidic residues" evidence="2">
    <location>
        <begin position="1"/>
        <end position="14"/>
    </location>
</feature>
<dbReference type="Gene3D" id="3.30.565.10">
    <property type="entry name" value="Histidine kinase-like ATPase, C-terminal domain"/>
    <property type="match status" value="1"/>
</dbReference>
<dbReference type="InterPro" id="IPR003594">
    <property type="entry name" value="HATPase_dom"/>
</dbReference>
<reference evidence="6" key="1">
    <citation type="journal article" date="2019" name="Int. J. Syst. Evol. Microbiol.">
        <title>The Global Catalogue of Microorganisms (GCM) 10K type strain sequencing project: providing services to taxonomists for standard genome sequencing and annotation.</title>
        <authorList>
            <consortium name="The Broad Institute Genomics Platform"/>
            <consortium name="The Broad Institute Genome Sequencing Center for Infectious Disease"/>
            <person name="Wu L."/>
            <person name="Ma J."/>
        </authorList>
    </citation>
    <scope>NUCLEOTIDE SEQUENCE [LARGE SCALE GENOMIC DNA]</scope>
    <source>
        <strain evidence="6">CGMCC 1.13681</strain>
    </source>
</reference>
<dbReference type="InterPro" id="IPR036890">
    <property type="entry name" value="HATPase_C_sf"/>
</dbReference>
<dbReference type="SMART" id="SM00331">
    <property type="entry name" value="PP2C_SIG"/>
    <property type="match status" value="1"/>
</dbReference>
<keyword evidence="1" id="KW-0378">Hydrolase</keyword>
<feature type="region of interest" description="Disordered" evidence="2">
    <location>
        <begin position="74"/>
        <end position="94"/>
    </location>
</feature>
<evidence type="ECO:0000313" key="6">
    <source>
        <dbReference type="Proteomes" id="UP001596413"/>
    </source>
</evidence>
<evidence type="ECO:0000256" key="2">
    <source>
        <dbReference type="SAM" id="MobiDB-lite"/>
    </source>
</evidence>
<dbReference type="CDD" id="cd16936">
    <property type="entry name" value="HATPase_RsbW-like"/>
    <property type="match status" value="1"/>
</dbReference>
<dbReference type="Pfam" id="PF01590">
    <property type="entry name" value="GAF"/>
    <property type="match status" value="1"/>
</dbReference>
<dbReference type="InterPro" id="IPR036457">
    <property type="entry name" value="PPM-type-like_dom_sf"/>
</dbReference>
<comment type="caution">
    <text evidence="5">The sequence shown here is derived from an EMBL/GenBank/DDBJ whole genome shotgun (WGS) entry which is preliminary data.</text>
</comment>
<feature type="domain" description="PPM-type phosphatase" evidence="4">
    <location>
        <begin position="366"/>
        <end position="622"/>
    </location>
</feature>
<dbReference type="InterPro" id="IPR052016">
    <property type="entry name" value="Bact_Sigma-Reg"/>
</dbReference>
<dbReference type="EMBL" id="JBHSZO010000057">
    <property type="protein sequence ID" value="MFC7221267.1"/>
    <property type="molecule type" value="Genomic_DNA"/>
</dbReference>
<dbReference type="SUPFAM" id="SSF55874">
    <property type="entry name" value="ATPase domain of HSP90 chaperone/DNA topoisomerase II/histidine kinase"/>
    <property type="match status" value="1"/>
</dbReference>
<dbReference type="Gene3D" id="3.60.40.10">
    <property type="entry name" value="PPM-type phosphatase domain"/>
    <property type="match status" value="1"/>
</dbReference>
<dbReference type="Pfam" id="PF07228">
    <property type="entry name" value="SpoIIE"/>
    <property type="match status" value="1"/>
</dbReference>
<feature type="region of interest" description="Disordered" evidence="2">
    <location>
        <begin position="1"/>
        <end position="41"/>
    </location>
</feature>
<proteinExistence type="predicted"/>
<protein>
    <submittedName>
        <fullName evidence="5">SpoIIE family protein phosphatase</fullName>
    </submittedName>
</protein>
<dbReference type="InterPro" id="IPR013656">
    <property type="entry name" value="PAS_4"/>
</dbReference>
<feature type="region of interest" description="Disordered" evidence="2">
    <location>
        <begin position="454"/>
        <end position="473"/>
    </location>
</feature>
<dbReference type="InterPro" id="IPR003018">
    <property type="entry name" value="GAF"/>
</dbReference>
<dbReference type="PANTHER" id="PTHR43156">
    <property type="entry name" value="STAGE II SPORULATION PROTEIN E-RELATED"/>
    <property type="match status" value="1"/>
</dbReference>
<dbReference type="PANTHER" id="PTHR43156:SF2">
    <property type="entry name" value="STAGE II SPORULATION PROTEIN E"/>
    <property type="match status" value="1"/>
</dbReference>
<keyword evidence="6" id="KW-1185">Reference proteome</keyword>
<feature type="domain" description="GAF" evidence="3">
    <location>
        <begin position="175"/>
        <end position="348"/>
    </location>
</feature>
<dbReference type="InterPro" id="IPR029016">
    <property type="entry name" value="GAF-like_dom_sf"/>
</dbReference>
<dbReference type="SMART" id="SM00065">
    <property type="entry name" value="GAF"/>
    <property type="match status" value="1"/>
</dbReference>
<evidence type="ECO:0000259" key="3">
    <source>
        <dbReference type="SMART" id="SM00065"/>
    </source>
</evidence>
<dbReference type="SUPFAM" id="SSF55781">
    <property type="entry name" value="GAF domain-like"/>
    <property type="match status" value="1"/>
</dbReference>
<dbReference type="Gene3D" id="3.30.450.40">
    <property type="match status" value="1"/>
</dbReference>